<comment type="caution">
    <text evidence="2">The sequence shown here is derived from an EMBL/GenBank/DDBJ whole genome shotgun (WGS) entry which is preliminary data.</text>
</comment>
<sequence>MWPMFYLRIGARSCWGIIPIPVDRRPPSAEPQHALDGGVWCGFVDLHYGHMIAEFGMRIVQAAYLDPHLPLVFSLPEGFSLPLPSFFWEIIDVLGVARTRLVFVREPLRVRVLHVYPQAERLYGGGPSARHLDLLDRLFGDKVAVEKDIPCAFVSRALVSRGGQIAGESYLEDVLSRLGVLIIHPEKQTVGAQLALYCRVRRLIFSEGSAVHTLQLIGRIDVDVAVLVRRPRRYLAFASLRPRVRALTYLRAVAGLIRGLGASRRTQRHRGVSVLDEAGLLREFQRIGLDLAPHWDTRTYRARRDDDIRAWIALRKSLPQRYDEAEFVDLQLAALAIPVTY</sequence>
<protein>
    <recommendedName>
        <fullName evidence="1">Glycosyltransferase 61 catalytic domain-containing protein</fullName>
    </recommendedName>
</protein>
<evidence type="ECO:0000313" key="2">
    <source>
        <dbReference type="EMBL" id="GJE61770.1"/>
    </source>
</evidence>
<gene>
    <name evidence="2" type="ORF">MPOCJGCO_3896</name>
</gene>
<dbReference type="Proteomes" id="UP001055057">
    <property type="component" value="Unassembled WGS sequence"/>
</dbReference>
<dbReference type="Pfam" id="PF04577">
    <property type="entry name" value="Glyco_transf_61"/>
    <property type="match status" value="1"/>
</dbReference>
<accession>A0ABQ4U6I8</accession>
<feature type="domain" description="Glycosyltransferase 61 catalytic" evidence="1">
    <location>
        <begin position="48"/>
        <end position="214"/>
    </location>
</feature>
<proteinExistence type="predicted"/>
<dbReference type="InterPro" id="IPR049625">
    <property type="entry name" value="Glyco_transf_61_cat"/>
</dbReference>
<organism evidence="2 3">
    <name type="scientific">Methylobacterium trifolii</name>
    <dbReference type="NCBI Taxonomy" id="1003092"/>
    <lineage>
        <taxon>Bacteria</taxon>
        <taxon>Pseudomonadati</taxon>
        <taxon>Pseudomonadota</taxon>
        <taxon>Alphaproteobacteria</taxon>
        <taxon>Hyphomicrobiales</taxon>
        <taxon>Methylobacteriaceae</taxon>
        <taxon>Methylobacterium</taxon>
    </lineage>
</organism>
<name>A0ABQ4U6I8_9HYPH</name>
<dbReference type="EMBL" id="BPRB01000243">
    <property type="protein sequence ID" value="GJE61770.1"/>
    <property type="molecule type" value="Genomic_DNA"/>
</dbReference>
<keyword evidence="3" id="KW-1185">Reference proteome</keyword>
<reference evidence="2" key="1">
    <citation type="journal article" date="2021" name="Front. Microbiol.">
        <title>Comprehensive Comparative Genomics and Phenotyping of Methylobacterium Species.</title>
        <authorList>
            <person name="Alessa O."/>
            <person name="Ogura Y."/>
            <person name="Fujitani Y."/>
            <person name="Takami H."/>
            <person name="Hayashi T."/>
            <person name="Sahin N."/>
            <person name="Tani A."/>
        </authorList>
    </citation>
    <scope>NUCLEOTIDE SEQUENCE</scope>
    <source>
        <strain evidence="2">DSM 23632</strain>
    </source>
</reference>
<evidence type="ECO:0000259" key="1">
    <source>
        <dbReference type="Pfam" id="PF04577"/>
    </source>
</evidence>
<evidence type="ECO:0000313" key="3">
    <source>
        <dbReference type="Proteomes" id="UP001055057"/>
    </source>
</evidence>
<reference evidence="2" key="2">
    <citation type="submission" date="2021-08" db="EMBL/GenBank/DDBJ databases">
        <authorList>
            <person name="Tani A."/>
            <person name="Ola A."/>
            <person name="Ogura Y."/>
            <person name="Katsura K."/>
            <person name="Hayashi T."/>
        </authorList>
    </citation>
    <scope>NUCLEOTIDE SEQUENCE</scope>
    <source>
        <strain evidence="2">DSM 23632</strain>
    </source>
</reference>